<feature type="chain" id="PRO_5035154264" evidence="1">
    <location>
        <begin position="25"/>
        <end position="58"/>
    </location>
</feature>
<evidence type="ECO:0000256" key="1">
    <source>
        <dbReference type="SAM" id="SignalP"/>
    </source>
</evidence>
<organism evidence="2 3">
    <name type="scientific">Vasconcelosia minhoensis LEGE 07310</name>
    <dbReference type="NCBI Taxonomy" id="915328"/>
    <lineage>
        <taxon>Bacteria</taxon>
        <taxon>Bacillati</taxon>
        <taxon>Cyanobacteriota</taxon>
        <taxon>Cyanophyceae</taxon>
        <taxon>Nodosilineales</taxon>
        <taxon>Cymatolegaceae</taxon>
        <taxon>Vasconcelosia</taxon>
        <taxon>Vasconcelosia minhoensis</taxon>
    </lineage>
</organism>
<dbReference type="InterPro" id="IPR018247">
    <property type="entry name" value="EF_Hand_1_Ca_BS"/>
</dbReference>
<feature type="signal peptide" evidence="1">
    <location>
        <begin position="1"/>
        <end position="24"/>
    </location>
</feature>
<evidence type="ECO:0000313" key="3">
    <source>
        <dbReference type="Proteomes" id="UP000636505"/>
    </source>
</evidence>
<dbReference type="EMBL" id="JADEXG010000043">
    <property type="protein sequence ID" value="MBE9078955.1"/>
    <property type="molecule type" value="Genomic_DNA"/>
</dbReference>
<dbReference type="Proteomes" id="UP000636505">
    <property type="component" value="Unassembled WGS sequence"/>
</dbReference>
<dbReference type="RefSeq" id="WP_193909346.1">
    <property type="nucleotide sequence ID" value="NZ_JADEXG010000043.1"/>
</dbReference>
<keyword evidence="1" id="KW-0732">Signal</keyword>
<sequence length="58" mass="6334">MKRFLLTGLTVLLSSLTISSVAYAGQTHLNDLAADLNGDGDVSLTELNIYNRNQRNPK</sequence>
<protein>
    <submittedName>
        <fullName evidence="2">Uncharacterized protein</fullName>
    </submittedName>
</protein>
<accession>A0A8J7AA48</accession>
<dbReference type="PROSITE" id="PS00018">
    <property type="entry name" value="EF_HAND_1"/>
    <property type="match status" value="1"/>
</dbReference>
<gene>
    <name evidence="2" type="ORF">IQ241_16915</name>
</gene>
<name>A0A8J7AA48_9CYAN</name>
<evidence type="ECO:0000313" key="2">
    <source>
        <dbReference type="EMBL" id="MBE9078955.1"/>
    </source>
</evidence>
<proteinExistence type="predicted"/>
<reference evidence="2" key="1">
    <citation type="submission" date="2020-10" db="EMBL/GenBank/DDBJ databases">
        <authorList>
            <person name="Castelo-Branco R."/>
            <person name="Eusebio N."/>
            <person name="Adriana R."/>
            <person name="Vieira A."/>
            <person name="Brugerolle De Fraissinette N."/>
            <person name="Rezende De Castro R."/>
            <person name="Schneider M.P."/>
            <person name="Vasconcelos V."/>
            <person name="Leao P.N."/>
        </authorList>
    </citation>
    <scope>NUCLEOTIDE SEQUENCE</scope>
    <source>
        <strain evidence="2">LEGE 07310</strain>
    </source>
</reference>
<keyword evidence="3" id="KW-1185">Reference proteome</keyword>
<dbReference type="AlphaFoldDB" id="A0A8J7AA48"/>
<comment type="caution">
    <text evidence="2">The sequence shown here is derived from an EMBL/GenBank/DDBJ whole genome shotgun (WGS) entry which is preliminary data.</text>
</comment>